<dbReference type="EMBL" id="CM026422">
    <property type="protein sequence ID" value="KAG0588420.1"/>
    <property type="molecule type" value="Genomic_DNA"/>
</dbReference>
<organism evidence="1 2">
    <name type="scientific">Ceratodon purpureus</name>
    <name type="common">Fire moss</name>
    <name type="synonym">Dicranum purpureum</name>
    <dbReference type="NCBI Taxonomy" id="3225"/>
    <lineage>
        <taxon>Eukaryota</taxon>
        <taxon>Viridiplantae</taxon>
        <taxon>Streptophyta</taxon>
        <taxon>Embryophyta</taxon>
        <taxon>Bryophyta</taxon>
        <taxon>Bryophytina</taxon>
        <taxon>Bryopsida</taxon>
        <taxon>Dicranidae</taxon>
        <taxon>Pseudoditrichales</taxon>
        <taxon>Ditrichaceae</taxon>
        <taxon>Ceratodon</taxon>
    </lineage>
</organism>
<name>A0A8T0IXF0_CERPU</name>
<dbReference type="PANTHER" id="PTHR12305:SF81">
    <property type="entry name" value="PHOSPHATIDYLINOSITOL 3,4,5-TRISPHOSPHATE 3-PHOSPHATASE AND DUAL-SPECIFICITY PROTEIN PHOSPHATASE PTEN"/>
    <property type="match status" value="1"/>
</dbReference>
<dbReference type="InterPro" id="IPR029021">
    <property type="entry name" value="Prot-tyrosine_phosphatase-like"/>
</dbReference>
<comment type="caution">
    <text evidence="1">The sequence shown here is derived from an EMBL/GenBank/DDBJ whole genome shotgun (WGS) entry which is preliminary data.</text>
</comment>
<dbReference type="PANTHER" id="PTHR12305">
    <property type="entry name" value="PHOSPHATASE WITH HOMOLOGY TO TENSIN"/>
    <property type="match status" value="1"/>
</dbReference>
<dbReference type="GO" id="GO:0005829">
    <property type="term" value="C:cytosol"/>
    <property type="evidence" value="ECO:0007669"/>
    <property type="project" value="TreeGrafter"/>
</dbReference>
<dbReference type="AlphaFoldDB" id="A0A8T0IXF0"/>
<dbReference type="InterPro" id="IPR051281">
    <property type="entry name" value="Dual-spec_lipid-protein_phosph"/>
</dbReference>
<evidence type="ECO:0000313" key="1">
    <source>
        <dbReference type="EMBL" id="KAG0588420.1"/>
    </source>
</evidence>
<evidence type="ECO:0000313" key="2">
    <source>
        <dbReference type="Proteomes" id="UP000822688"/>
    </source>
</evidence>
<proteinExistence type="predicted"/>
<protein>
    <submittedName>
        <fullName evidence="1">Uncharacterized protein</fullName>
    </submittedName>
</protein>
<keyword evidence="2" id="KW-1185">Reference proteome</keyword>
<accession>A0A8T0IXF0</accession>
<dbReference type="Proteomes" id="UP000822688">
    <property type="component" value="Chromosome 2"/>
</dbReference>
<reference evidence="1" key="1">
    <citation type="submission" date="2020-06" db="EMBL/GenBank/DDBJ databases">
        <title>WGS assembly of Ceratodon purpureus strain R40.</title>
        <authorList>
            <person name="Carey S.B."/>
            <person name="Jenkins J."/>
            <person name="Shu S."/>
            <person name="Lovell J.T."/>
            <person name="Sreedasyam A."/>
            <person name="Maumus F."/>
            <person name="Tiley G.P."/>
            <person name="Fernandez-Pozo N."/>
            <person name="Barry K."/>
            <person name="Chen C."/>
            <person name="Wang M."/>
            <person name="Lipzen A."/>
            <person name="Daum C."/>
            <person name="Saski C.A."/>
            <person name="Payton A.C."/>
            <person name="Mcbreen J.C."/>
            <person name="Conrad R.E."/>
            <person name="Kollar L.M."/>
            <person name="Olsson S."/>
            <person name="Huttunen S."/>
            <person name="Landis J.B."/>
            <person name="Wickett N.J."/>
            <person name="Johnson M.G."/>
            <person name="Rensing S.A."/>
            <person name="Grimwood J."/>
            <person name="Schmutz J."/>
            <person name="Mcdaniel S.F."/>
        </authorList>
    </citation>
    <scope>NUCLEOTIDE SEQUENCE</scope>
    <source>
        <strain evidence="1">R40</strain>
    </source>
</reference>
<dbReference type="GO" id="GO:0016314">
    <property type="term" value="F:phosphatidylinositol-3,4,5-trisphosphate 3-phosphatase activity"/>
    <property type="evidence" value="ECO:0007669"/>
    <property type="project" value="TreeGrafter"/>
</dbReference>
<gene>
    <name evidence="1" type="ORF">KC19_2G241500</name>
</gene>
<dbReference type="SUPFAM" id="SSF52799">
    <property type="entry name" value="(Phosphotyrosine protein) phosphatases II"/>
    <property type="match status" value="1"/>
</dbReference>
<dbReference type="Gene3D" id="3.90.190.10">
    <property type="entry name" value="Protein tyrosine phosphatase superfamily"/>
    <property type="match status" value="1"/>
</dbReference>
<sequence>MRSFIRTLVSKSKRRYTENGFNLDLTYITPRLIAMACPAEGTESIFRNPMSEVLRFLTLFHDNHFKVINLKGLQPCAARWKRDSSKSYDVVLQWRGFQLRITNQPLSMKFFVFV</sequence>